<evidence type="ECO:0000256" key="1">
    <source>
        <dbReference type="SAM" id="Phobius"/>
    </source>
</evidence>
<keyword evidence="1" id="KW-1133">Transmembrane helix</keyword>
<protein>
    <submittedName>
        <fullName evidence="2">Uncharacterized protein</fullName>
    </submittedName>
</protein>
<comment type="caution">
    <text evidence="2">The sequence shown here is derived from an EMBL/GenBank/DDBJ whole genome shotgun (WGS) entry which is preliminary data.</text>
</comment>
<dbReference type="AlphaFoldDB" id="A0A5C6FPM6"/>
<dbReference type="EMBL" id="SJPZ01000002">
    <property type="protein sequence ID" value="TWU63349.1"/>
    <property type="molecule type" value="Genomic_DNA"/>
</dbReference>
<sequence>MSPTEPQDASDEPIYEATVVHPEHGPSTSSQGVTQSKAAVLAVLFLVAGVFGVPLLWINKRFNTAERILWTVVVTIYTFLLVWIAYSVVMWSLDQIAASRLGQ</sequence>
<feature type="transmembrane region" description="Helical" evidence="1">
    <location>
        <begin position="69"/>
        <end position="93"/>
    </location>
</feature>
<name>A0A5C6FPM6_9PLAN</name>
<feature type="transmembrane region" description="Helical" evidence="1">
    <location>
        <begin position="38"/>
        <end position="57"/>
    </location>
</feature>
<evidence type="ECO:0000313" key="3">
    <source>
        <dbReference type="Proteomes" id="UP000316476"/>
    </source>
</evidence>
<proteinExistence type="predicted"/>
<keyword evidence="1" id="KW-0812">Transmembrane</keyword>
<accession>A0A5C6FPM6</accession>
<gene>
    <name evidence="2" type="ORF">V7x_50890</name>
</gene>
<organism evidence="2 3">
    <name type="scientific">Crateriforma conspicua</name>
    <dbReference type="NCBI Taxonomy" id="2527996"/>
    <lineage>
        <taxon>Bacteria</taxon>
        <taxon>Pseudomonadati</taxon>
        <taxon>Planctomycetota</taxon>
        <taxon>Planctomycetia</taxon>
        <taxon>Planctomycetales</taxon>
        <taxon>Planctomycetaceae</taxon>
        <taxon>Crateriforma</taxon>
    </lineage>
</organism>
<keyword evidence="1" id="KW-0472">Membrane</keyword>
<dbReference type="OrthoDB" id="290421at2"/>
<dbReference type="Proteomes" id="UP000316476">
    <property type="component" value="Unassembled WGS sequence"/>
</dbReference>
<dbReference type="RefSeq" id="WP_146415970.1">
    <property type="nucleotide sequence ID" value="NZ_SJPZ01000002.1"/>
</dbReference>
<evidence type="ECO:0000313" key="2">
    <source>
        <dbReference type="EMBL" id="TWU63349.1"/>
    </source>
</evidence>
<reference evidence="2 3" key="1">
    <citation type="submission" date="2019-02" db="EMBL/GenBank/DDBJ databases">
        <title>Deep-cultivation of Planctomycetes and their phenomic and genomic characterization uncovers novel biology.</title>
        <authorList>
            <person name="Wiegand S."/>
            <person name="Jogler M."/>
            <person name="Boedeker C."/>
            <person name="Pinto D."/>
            <person name="Vollmers J."/>
            <person name="Rivas-Marin E."/>
            <person name="Kohn T."/>
            <person name="Peeters S.H."/>
            <person name="Heuer A."/>
            <person name="Rast P."/>
            <person name="Oberbeckmann S."/>
            <person name="Bunk B."/>
            <person name="Jeske O."/>
            <person name="Meyerdierks A."/>
            <person name="Storesund J.E."/>
            <person name="Kallscheuer N."/>
            <person name="Luecker S."/>
            <person name="Lage O.M."/>
            <person name="Pohl T."/>
            <person name="Merkel B.J."/>
            <person name="Hornburger P."/>
            <person name="Mueller R.-W."/>
            <person name="Bruemmer F."/>
            <person name="Labrenz M."/>
            <person name="Spormann A.M."/>
            <person name="Op Den Camp H."/>
            <person name="Overmann J."/>
            <person name="Amann R."/>
            <person name="Jetten M.S.M."/>
            <person name="Mascher T."/>
            <person name="Medema M.H."/>
            <person name="Devos D.P."/>
            <person name="Kaster A.-K."/>
            <person name="Ovreas L."/>
            <person name="Rohde M."/>
            <person name="Galperin M.Y."/>
            <person name="Jogler C."/>
        </authorList>
    </citation>
    <scope>NUCLEOTIDE SEQUENCE [LARGE SCALE GENOMIC DNA]</scope>
    <source>
        <strain evidence="2 3">V7</strain>
    </source>
</reference>